<evidence type="ECO:0000256" key="2">
    <source>
        <dbReference type="ARBA" id="ARBA00022450"/>
    </source>
</evidence>
<dbReference type="InterPro" id="IPR010071">
    <property type="entry name" value="AA_adenyl_dom"/>
</dbReference>
<dbReference type="NCBIfam" id="TIGR01733">
    <property type="entry name" value="AA-adenyl-dom"/>
    <property type="match status" value="1"/>
</dbReference>
<dbReference type="PANTHER" id="PTHR45527">
    <property type="entry name" value="NONRIBOSOMAL PEPTIDE SYNTHETASE"/>
    <property type="match status" value="1"/>
</dbReference>
<dbReference type="Pfam" id="PF00550">
    <property type="entry name" value="PP-binding"/>
    <property type="match status" value="2"/>
</dbReference>
<dbReference type="Gene3D" id="1.10.1200.10">
    <property type="entry name" value="ACP-like"/>
    <property type="match status" value="2"/>
</dbReference>
<dbReference type="CDD" id="cd19531">
    <property type="entry name" value="LCL_NRPS-like"/>
    <property type="match status" value="1"/>
</dbReference>
<dbReference type="InterPro" id="IPR020806">
    <property type="entry name" value="PKS_PP-bd"/>
</dbReference>
<feature type="domain" description="Carrier" evidence="5">
    <location>
        <begin position="1555"/>
        <end position="1630"/>
    </location>
</feature>
<dbReference type="SUPFAM" id="SSF47336">
    <property type="entry name" value="ACP-like"/>
    <property type="match status" value="2"/>
</dbReference>
<comment type="cofactor">
    <cofactor evidence="1">
        <name>pantetheine 4'-phosphate</name>
        <dbReference type="ChEBI" id="CHEBI:47942"/>
    </cofactor>
</comment>
<name>A0A1C6V1U5_9ACTN</name>
<gene>
    <name evidence="6" type="ORF">GA0070604_4230</name>
</gene>
<evidence type="ECO:0000256" key="4">
    <source>
        <dbReference type="SAM" id="MobiDB-lite"/>
    </source>
</evidence>
<dbReference type="PANTHER" id="PTHR45527:SF1">
    <property type="entry name" value="FATTY ACID SYNTHASE"/>
    <property type="match status" value="1"/>
</dbReference>
<keyword evidence="2" id="KW-0596">Phosphopantetheine</keyword>
<feature type="domain" description="Carrier" evidence="5">
    <location>
        <begin position="510"/>
        <end position="585"/>
    </location>
</feature>
<dbReference type="InterPro" id="IPR023213">
    <property type="entry name" value="CAT-like_dom_sf"/>
</dbReference>
<dbReference type="Gene3D" id="3.40.50.12780">
    <property type="entry name" value="N-terminal domain of ligase-like"/>
    <property type="match status" value="1"/>
</dbReference>
<sequence length="1713" mass="182965">MNDTPRVHELVAQQAARHPDRIAVEWDSGRLTYAELVAEAAALAHLLSAAGAGPGGLVGLLLPRSPGMIVALVAILQTGAAYVPVDHDDAPARQRMVLADAGVRLLLTAGGHYVVTDDLPGVRVIDLDRVGDELSGFPRTPPRVPGGARDLAYISYTSGSTGRPKGVQAEHGNVVHFVSGDHVDHAEELTFCLVAPLAFDASTFEIWTCLCNGHRLVVPPAGLLGPDQIGTMVQRHAVTVLHLTKGLFNVVMEAGAPGLRGIRLLFTGGDKISPVHARQAVDLLPDTRISNCYGPTETTTFTTLHRRILVSDTDGPVPIGLPVTGARIHVLDAAQRPVSAGEVGELYVGGPGVARGYTDPALTAERFLPDPFDPPPGADRMYRTGDLVRRRPDGSLMFVGRVDNQVKIRGHRVEPGEVEHVLATLSGVRDVCCVARRAADGESELVAYVVSDGVRVEDIRAYVDARLPPYLRPAFVELLDELPLSRNGKVDYSALPEPSDRAPETGTQAGELTPTEKYLATLWQDLLGRGPTHSDEDFFAAGGHSLTAMRFTSRLRHDLGKRVSLAKFFAHTTLRSLGALLDSLPVRDGEGVRHRPGRDSAPLSPFQHGLWIFHQLYPGTTAYHVPMAFEIAGALDVPALERALAAVVARHDALRTTITVVDGEPVQRISARLDVRIERAALPSPGTDGEDALRRRMAEAVRQPIDLTAGPLWRMTLYSDGAARHALLLVVHHLVTDGWSMELLKRDLSAAYQADVAGVAPSWPQLSLQFADVAEWEAAAEGRARAEREKSFWLGQLAGVRMPLQLPTRVDRPDHATFTADEVAIRLRPETTAALRSLARAQGVSLFSVLFSGFALMLSRVGGQRRFTVGSPLAVRDDSSTKDVVGFFNNTMVLPCAVDPDESFVALAKRTHRMVVEALAHRHVPFESLVAELVPDREPGKNPLFDVWFNMLSYQSHPLTLGAARVRQLPPPLAGALFDLTAYVDDGPDGIDVRFVFNPDVLLADRVAVMLAQTVTVFDQIGRDPSRTVDDVPLGVDPPGPAAVAEAPRAGLLDRAAGQPGHRTAVEQDGRVVSYDELLGAARRSAAHLTRYGVAAGDIVALATGRTPELLVGMVAARSVGAAFTTLDPGHPEHWVDATITALRPRAVLDGGTDTSSAWIDRPRRHGGVPVGGSVVDPSPTGFDGPVRQVGLEAAYVLQTSGSTGRPLYVVGAEAPLVVFFEWYSAAFGLGPSDRFSVLAGLSHDPLLRETLLPLWLGATACLPPATLPGPAAQLRWLVRQRVTVVHLTPGMLRLLAAAADGHTAPDVRLVALGGAAVTAADHRAARALFPRARRISFYGTTETPQGVSLTDLDVEFAAGAPGHPPLGGGSPSAELGVLRAGTLRRAATNEVGEVYVRSPYLALGYAGDEELTAARFVDDPWNAGSGSRLYRTGDWGRLRPDGSVEFLGRLDDQLAVDGHRVEPAEIEAALTGHLEVLDCCVTSVRGRPTAAVRLRDPAVPVGQLHRHLAERVPPALLVTDIVVVDRLPLTPNGKVDRPALTRQLGERSTAAEPPPAGQLLTALTDAWRATLGKTELDPDRTFFELGGTSAALLRLHRRLTDQVAPELTLVELFRYPTLRTLAAALAVRPAPRSAPLPLGQAGPAREAQLSEVDRIRLARQAARATRRATAEQGQPIVVGDDVGARLHGPSDTGAGGRARGAAEDAGGGGRGS</sequence>
<dbReference type="SUPFAM" id="SSF56801">
    <property type="entry name" value="Acetyl-CoA synthetase-like"/>
    <property type="match status" value="2"/>
</dbReference>
<dbReference type="EMBL" id="FMHY01000002">
    <property type="protein sequence ID" value="SCL60147.1"/>
    <property type="molecule type" value="Genomic_DNA"/>
</dbReference>
<evidence type="ECO:0000313" key="7">
    <source>
        <dbReference type="Proteomes" id="UP000199696"/>
    </source>
</evidence>
<dbReference type="STRING" id="227316.GA0070604_4230"/>
<dbReference type="PROSITE" id="PS50075">
    <property type="entry name" value="CARRIER"/>
    <property type="match status" value="2"/>
</dbReference>
<dbReference type="InterPro" id="IPR036736">
    <property type="entry name" value="ACP-like_sf"/>
</dbReference>
<dbReference type="Gene3D" id="3.30.559.10">
    <property type="entry name" value="Chloramphenicol acetyltransferase-like domain"/>
    <property type="match status" value="1"/>
</dbReference>
<dbReference type="Gene3D" id="3.40.50.980">
    <property type="match status" value="2"/>
</dbReference>
<dbReference type="PROSITE" id="PS00455">
    <property type="entry name" value="AMP_BINDING"/>
    <property type="match status" value="1"/>
</dbReference>
<organism evidence="6 7">
    <name type="scientific">Micromonospora eburnea</name>
    <dbReference type="NCBI Taxonomy" id="227316"/>
    <lineage>
        <taxon>Bacteria</taxon>
        <taxon>Bacillati</taxon>
        <taxon>Actinomycetota</taxon>
        <taxon>Actinomycetes</taxon>
        <taxon>Micromonosporales</taxon>
        <taxon>Micromonosporaceae</taxon>
        <taxon>Micromonospora</taxon>
    </lineage>
</organism>
<dbReference type="Pfam" id="PF00668">
    <property type="entry name" value="Condensation"/>
    <property type="match status" value="1"/>
</dbReference>
<evidence type="ECO:0000256" key="1">
    <source>
        <dbReference type="ARBA" id="ARBA00001957"/>
    </source>
</evidence>
<dbReference type="Gene3D" id="2.30.38.10">
    <property type="entry name" value="Luciferase, Domain 3"/>
    <property type="match status" value="1"/>
</dbReference>
<dbReference type="Proteomes" id="UP000199696">
    <property type="component" value="Unassembled WGS sequence"/>
</dbReference>
<evidence type="ECO:0000313" key="6">
    <source>
        <dbReference type="EMBL" id="SCL60147.1"/>
    </source>
</evidence>
<dbReference type="GO" id="GO:0043041">
    <property type="term" value="P:amino acid activation for nonribosomal peptide biosynthetic process"/>
    <property type="evidence" value="ECO:0007669"/>
    <property type="project" value="TreeGrafter"/>
</dbReference>
<dbReference type="InterPro" id="IPR001242">
    <property type="entry name" value="Condensation_dom"/>
</dbReference>
<dbReference type="GO" id="GO:0031177">
    <property type="term" value="F:phosphopantetheine binding"/>
    <property type="evidence" value="ECO:0007669"/>
    <property type="project" value="InterPro"/>
</dbReference>
<dbReference type="GO" id="GO:0044550">
    <property type="term" value="P:secondary metabolite biosynthetic process"/>
    <property type="evidence" value="ECO:0007669"/>
    <property type="project" value="TreeGrafter"/>
</dbReference>
<dbReference type="InterPro" id="IPR045851">
    <property type="entry name" value="AMP-bd_C_sf"/>
</dbReference>
<proteinExistence type="predicted"/>
<dbReference type="GO" id="GO:0008610">
    <property type="term" value="P:lipid biosynthetic process"/>
    <property type="evidence" value="ECO:0007669"/>
    <property type="project" value="UniProtKB-ARBA"/>
</dbReference>
<dbReference type="InterPro" id="IPR009081">
    <property type="entry name" value="PP-bd_ACP"/>
</dbReference>
<dbReference type="InterPro" id="IPR042099">
    <property type="entry name" value="ANL_N_sf"/>
</dbReference>
<protein>
    <submittedName>
        <fullName evidence="6">Amino acid adenylation domain-containing protein</fullName>
    </submittedName>
</protein>
<dbReference type="Gene3D" id="3.30.300.30">
    <property type="match status" value="2"/>
</dbReference>
<keyword evidence="7" id="KW-1185">Reference proteome</keyword>
<dbReference type="SMART" id="SM00823">
    <property type="entry name" value="PKS_PP"/>
    <property type="match status" value="2"/>
</dbReference>
<evidence type="ECO:0000259" key="5">
    <source>
        <dbReference type="PROSITE" id="PS50075"/>
    </source>
</evidence>
<dbReference type="OrthoDB" id="5476914at2"/>
<dbReference type="InterPro" id="IPR000873">
    <property type="entry name" value="AMP-dep_synth/lig_dom"/>
</dbReference>
<evidence type="ECO:0000256" key="3">
    <source>
        <dbReference type="ARBA" id="ARBA00022553"/>
    </source>
</evidence>
<dbReference type="InterPro" id="IPR020845">
    <property type="entry name" value="AMP-binding_CS"/>
</dbReference>
<dbReference type="Gene3D" id="3.30.559.30">
    <property type="entry name" value="Nonribosomal peptide synthetase, condensation domain"/>
    <property type="match status" value="1"/>
</dbReference>
<dbReference type="GO" id="GO:0003824">
    <property type="term" value="F:catalytic activity"/>
    <property type="evidence" value="ECO:0007669"/>
    <property type="project" value="InterPro"/>
</dbReference>
<dbReference type="Pfam" id="PF00501">
    <property type="entry name" value="AMP-binding"/>
    <property type="match status" value="2"/>
</dbReference>
<dbReference type="SUPFAM" id="SSF52777">
    <property type="entry name" value="CoA-dependent acyltransferases"/>
    <property type="match status" value="2"/>
</dbReference>
<reference evidence="7" key="1">
    <citation type="submission" date="2016-06" db="EMBL/GenBank/DDBJ databases">
        <authorList>
            <person name="Varghese N."/>
            <person name="Submissions Spin"/>
        </authorList>
    </citation>
    <scope>NUCLEOTIDE SEQUENCE [LARGE SCALE GENOMIC DNA]</scope>
    <source>
        <strain evidence="7">DSM 44814</strain>
    </source>
</reference>
<dbReference type="RefSeq" id="WP_091121093.1">
    <property type="nucleotide sequence ID" value="NZ_FMHY01000002.1"/>
</dbReference>
<keyword evidence="3" id="KW-0597">Phosphoprotein</keyword>
<dbReference type="Pfam" id="PF13193">
    <property type="entry name" value="AMP-binding_C"/>
    <property type="match status" value="2"/>
</dbReference>
<dbReference type="InterPro" id="IPR025110">
    <property type="entry name" value="AMP-bd_C"/>
</dbReference>
<dbReference type="GO" id="GO:0005737">
    <property type="term" value="C:cytoplasm"/>
    <property type="evidence" value="ECO:0007669"/>
    <property type="project" value="TreeGrafter"/>
</dbReference>
<feature type="region of interest" description="Disordered" evidence="4">
    <location>
        <begin position="1664"/>
        <end position="1713"/>
    </location>
</feature>
<accession>A0A1C6V1U5</accession>